<dbReference type="AlphaFoldDB" id="L8JNX8"/>
<evidence type="ECO:0000256" key="3">
    <source>
        <dbReference type="ARBA" id="ARBA00022723"/>
    </source>
</evidence>
<dbReference type="eggNOG" id="COG0319">
    <property type="taxonomic scope" value="Bacteria"/>
</dbReference>
<dbReference type="GO" id="GO:0004521">
    <property type="term" value="F:RNA endonuclease activity"/>
    <property type="evidence" value="ECO:0007669"/>
    <property type="project" value="UniProtKB-UniRule"/>
</dbReference>
<dbReference type="STRING" id="1237149.C900_03439"/>
<dbReference type="GO" id="GO:0005737">
    <property type="term" value="C:cytoplasm"/>
    <property type="evidence" value="ECO:0007669"/>
    <property type="project" value="UniProtKB-SubCell"/>
</dbReference>
<dbReference type="EMBL" id="AMZN01000050">
    <property type="protein sequence ID" value="ELR70666.1"/>
    <property type="molecule type" value="Genomic_DNA"/>
</dbReference>
<protein>
    <recommendedName>
        <fullName evidence="7">Endoribonuclease YbeY</fullName>
        <ecNumber evidence="7">3.1.-.-</ecNumber>
    </recommendedName>
</protein>
<evidence type="ECO:0000256" key="7">
    <source>
        <dbReference type="HAMAP-Rule" id="MF_00009"/>
    </source>
</evidence>
<dbReference type="InterPro" id="IPR020549">
    <property type="entry name" value="YbeY_CS"/>
</dbReference>
<dbReference type="PANTHER" id="PTHR46986">
    <property type="entry name" value="ENDORIBONUCLEASE YBEY, CHLOROPLASTIC"/>
    <property type="match status" value="1"/>
</dbReference>
<comment type="subcellular location">
    <subcellularLocation>
        <location evidence="7">Cytoplasm</location>
    </subcellularLocation>
</comment>
<name>L8JNX8_9BACT</name>
<keyword evidence="7" id="KW-0690">Ribosome biogenesis</keyword>
<sequence length="140" mass="16448">MTSINFFQEEIEFDLANKRAIASWVKQVIKAEKCRLKELNYIFCSDEYLYKMNVEHLDHNTFTDIITFDNSEAAEQIEGDIFISIDRVKDNASNLNLPFEEELHRVMIHGVLHLIGYGDKTENEKTQMRKKEEACLSLRQ</sequence>
<dbReference type="PROSITE" id="PS01306">
    <property type="entry name" value="UPF0054"/>
    <property type="match status" value="1"/>
</dbReference>
<accession>L8JNX8</accession>
<keyword evidence="7" id="KW-0963">Cytoplasm</keyword>
<dbReference type="PATRIC" id="fig|1237149.3.peg.3200"/>
<dbReference type="Pfam" id="PF02130">
    <property type="entry name" value="YbeY"/>
    <property type="match status" value="1"/>
</dbReference>
<feature type="binding site" evidence="7">
    <location>
        <position position="113"/>
    </location>
    <ligand>
        <name>Zn(2+)</name>
        <dbReference type="ChEBI" id="CHEBI:29105"/>
        <note>catalytic</note>
    </ligand>
</feature>
<reference evidence="8 9" key="1">
    <citation type="submission" date="2012-12" db="EMBL/GenBank/DDBJ databases">
        <title>Genome assembly of Fulvivirga imtechensis AK7.</title>
        <authorList>
            <person name="Nupur N."/>
            <person name="Khatri I."/>
            <person name="Kumar R."/>
            <person name="Subramanian S."/>
            <person name="Pinnaka A."/>
        </authorList>
    </citation>
    <scope>NUCLEOTIDE SEQUENCE [LARGE SCALE GENOMIC DNA]</scope>
    <source>
        <strain evidence="8 9">AK7</strain>
    </source>
</reference>
<comment type="function">
    <text evidence="7">Single strand-specific metallo-endoribonuclease involved in late-stage 70S ribosome quality control and in maturation of the 3' terminus of the 16S rRNA.</text>
</comment>
<dbReference type="OrthoDB" id="9811984at2"/>
<organism evidence="8 9">
    <name type="scientific">Fulvivirga imtechensis AK7</name>
    <dbReference type="NCBI Taxonomy" id="1237149"/>
    <lineage>
        <taxon>Bacteria</taxon>
        <taxon>Pseudomonadati</taxon>
        <taxon>Bacteroidota</taxon>
        <taxon>Cytophagia</taxon>
        <taxon>Cytophagales</taxon>
        <taxon>Fulvivirgaceae</taxon>
        <taxon>Fulvivirga</taxon>
    </lineage>
</organism>
<dbReference type="EC" id="3.1.-.-" evidence="7"/>
<keyword evidence="5 7" id="KW-0378">Hydrolase</keyword>
<dbReference type="Gene3D" id="3.40.390.30">
    <property type="entry name" value="Metalloproteases ('zincins'), catalytic domain"/>
    <property type="match status" value="1"/>
</dbReference>
<evidence type="ECO:0000256" key="5">
    <source>
        <dbReference type="ARBA" id="ARBA00022801"/>
    </source>
</evidence>
<dbReference type="InterPro" id="IPR023091">
    <property type="entry name" value="MetalPrtase_cat_dom_sf_prd"/>
</dbReference>
<proteinExistence type="inferred from homology"/>
<dbReference type="GO" id="GO:0006364">
    <property type="term" value="P:rRNA processing"/>
    <property type="evidence" value="ECO:0007669"/>
    <property type="project" value="UniProtKB-UniRule"/>
</dbReference>
<comment type="similarity">
    <text evidence="1 7">Belongs to the endoribonuclease YbeY family.</text>
</comment>
<evidence type="ECO:0000313" key="8">
    <source>
        <dbReference type="EMBL" id="ELR70666.1"/>
    </source>
</evidence>
<keyword evidence="3 7" id="KW-0479">Metal-binding</keyword>
<dbReference type="GO" id="GO:0008270">
    <property type="term" value="F:zinc ion binding"/>
    <property type="evidence" value="ECO:0007669"/>
    <property type="project" value="UniProtKB-UniRule"/>
</dbReference>
<keyword evidence="7" id="KW-0698">rRNA processing</keyword>
<dbReference type="NCBIfam" id="TIGR00043">
    <property type="entry name" value="rRNA maturation RNase YbeY"/>
    <property type="match status" value="1"/>
</dbReference>
<comment type="cofactor">
    <cofactor evidence="7">
        <name>Zn(2+)</name>
        <dbReference type="ChEBI" id="CHEBI:29105"/>
    </cofactor>
    <text evidence="7">Binds 1 zinc ion.</text>
</comment>
<dbReference type="RefSeq" id="WP_009580807.1">
    <property type="nucleotide sequence ID" value="NZ_AMZN01000050.1"/>
</dbReference>
<keyword evidence="4 7" id="KW-0255">Endonuclease</keyword>
<feature type="binding site" evidence="7">
    <location>
        <position position="119"/>
    </location>
    <ligand>
        <name>Zn(2+)</name>
        <dbReference type="ChEBI" id="CHEBI:29105"/>
        <note>catalytic</note>
    </ligand>
</feature>
<dbReference type="GO" id="GO:0004222">
    <property type="term" value="F:metalloendopeptidase activity"/>
    <property type="evidence" value="ECO:0007669"/>
    <property type="project" value="InterPro"/>
</dbReference>
<comment type="caution">
    <text evidence="8">The sequence shown here is derived from an EMBL/GenBank/DDBJ whole genome shotgun (WGS) entry which is preliminary data.</text>
</comment>
<evidence type="ECO:0000256" key="1">
    <source>
        <dbReference type="ARBA" id="ARBA00010875"/>
    </source>
</evidence>
<evidence type="ECO:0000256" key="2">
    <source>
        <dbReference type="ARBA" id="ARBA00022722"/>
    </source>
</evidence>
<evidence type="ECO:0000256" key="4">
    <source>
        <dbReference type="ARBA" id="ARBA00022759"/>
    </source>
</evidence>
<dbReference type="Proteomes" id="UP000011135">
    <property type="component" value="Unassembled WGS sequence"/>
</dbReference>
<keyword evidence="2 7" id="KW-0540">Nuclease</keyword>
<evidence type="ECO:0000313" key="9">
    <source>
        <dbReference type="Proteomes" id="UP000011135"/>
    </source>
</evidence>
<dbReference type="InterPro" id="IPR002036">
    <property type="entry name" value="YbeY"/>
</dbReference>
<keyword evidence="6 7" id="KW-0862">Zinc</keyword>
<dbReference type="SUPFAM" id="SSF55486">
    <property type="entry name" value="Metalloproteases ('zincins'), catalytic domain"/>
    <property type="match status" value="1"/>
</dbReference>
<feature type="binding site" evidence="7">
    <location>
        <position position="109"/>
    </location>
    <ligand>
        <name>Zn(2+)</name>
        <dbReference type="ChEBI" id="CHEBI:29105"/>
        <note>catalytic</note>
    </ligand>
</feature>
<evidence type="ECO:0000256" key="6">
    <source>
        <dbReference type="ARBA" id="ARBA00022833"/>
    </source>
</evidence>
<dbReference type="HAMAP" id="MF_00009">
    <property type="entry name" value="Endoribonucl_YbeY"/>
    <property type="match status" value="1"/>
</dbReference>
<dbReference type="PANTHER" id="PTHR46986:SF1">
    <property type="entry name" value="ENDORIBONUCLEASE YBEY, CHLOROPLASTIC"/>
    <property type="match status" value="1"/>
</dbReference>
<gene>
    <name evidence="7" type="primary">ybeY</name>
    <name evidence="8" type="ORF">C900_03439</name>
</gene>
<keyword evidence="9" id="KW-1185">Reference proteome</keyword>